<evidence type="ECO:0000313" key="2">
    <source>
        <dbReference type="Proteomes" id="UP000299102"/>
    </source>
</evidence>
<dbReference type="AlphaFoldDB" id="A0A4C1V5B3"/>
<name>A0A4C1V5B3_EUMVA</name>
<protein>
    <submittedName>
        <fullName evidence="1">Uncharacterized protein</fullName>
    </submittedName>
</protein>
<accession>A0A4C1V5B3</accession>
<dbReference type="EMBL" id="BGZK01000274">
    <property type="protein sequence ID" value="GBP33462.1"/>
    <property type="molecule type" value="Genomic_DNA"/>
</dbReference>
<sequence length="87" mass="9306">MDTRNLTAVLFRRDRISFGVEIDGPVMDTKFHLDLSLRQIGGGSLTLGGGDGFDPLAEEFLTLTVDCFGAAIVVFVNERAGEAGDSL</sequence>
<gene>
    <name evidence="1" type="ORF">EVAR_23865_1</name>
</gene>
<organism evidence="1 2">
    <name type="scientific">Eumeta variegata</name>
    <name type="common">Bagworm moth</name>
    <name type="synonym">Eumeta japonica</name>
    <dbReference type="NCBI Taxonomy" id="151549"/>
    <lineage>
        <taxon>Eukaryota</taxon>
        <taxon>Metazoa</taxon>
        <taxon>Ecdysozoa</taxon>
        <taxon>Arthropoda</taxon>
        <taxon>Hexapoda</taxon>
        <taxon>Insecta</taxon>
        <taxon>Pterygota</taxon>
        <taxon>Neoptera</taxon>
        <taxon>Endopterygota</taxon>
        <taxon>Lepidoptera</taxon>
        <taxon>Glossata</taxon>
        <taxon>Ditrysia</taxon>
        <taxon>Tineoidea</taxon>
        <taxon>Psychidae</taxon>
        <taxon>Oiketicinae</taxon>
        <taxon>Eumeta</taxon>
    </lineage>
</organism>
<comment type="caution">
    <text evidence="1">The sequence shown here is derived from an EMBL/GenBank/DDBJ whole genome shotgun (WGS) entry which is preliminary data.</text>
</comment>
<dbReference type="Proteomes" id="UP000299102">
    <property type="component" value="Unassembled WGS sequence"/>
</dbReference>
<proteinExistence type="predicted"/>
<reference evidence="1 2" key="1">
    <citation type="journal article" date="2019" name="Commun. Biol.">
        <title>The bagworm genome reveals a unique fibroin gene that provides high tensile strength.</title>
        <authorList>
            <person name="Kono N."/>
            <person name="Nakamura H."/>
            <person name="Ohtoshi R."/>
            <person name="Tomita M."/>
            <person name="Numata K."/>
            <person name="Arakawa K."/>
        </authorList>
    </citation>
    <scope>NUCLEOTIDE SEQUENCE [LARGE SCALE GENOMIC DNA]</scope>
</reference>
<keyword evidence="2" id="KW-1185">Reference proteome</keyword>
<evidence type="ECO:0000313" key="1">
    <source>
        <dbReference type="EMBL" id="GBP33462.1"/>
    </source>
</evidence>